<comment type="caution">
    <text evidence="1">The sequence shown here is derived from an EMBL/GenBank/DDBJ whole genome shotgun (WGS) entry which is preliminary data.</text>
</comment>
<name>A0A0R2KWN8_9LACO</name>
<keyword evidence="2" id="KW-1185">Reference proteome</keyword>
<dbReference type="SUPFAM" id="SSF48208">
    <property type="entry name" value="Six-hairpin glycosidases"/>
    <property type="match status" value="1"/>
</dbReference>
<dbReference type="STRING" id="331679.IV81_GL001802"/>
<evidence type="ECO:0000313" key="1">
    <source>
        <dbReference type="EMBL" id="KRN93944.1"/>
    </source>
</evidence>
<proteinExistence type="predicted"/>
<dbReference type="RefSeq" id="WP_236696831.1">
    <property type="nucleotide sequence ID" value="NZ_JQBX01000009.1"/>
</dbReference>
<sequence>MYAQNTGSKKYRREAAKRFALLQTTSIQKDRVLNFYDVSSKKRSNEGSLSYYDLLTLRYFESTSKAGEKDYQKQVKLIENGYLGDIFPLYYSSYNWSTKQYSNSDLNISEALVTLLHLSEVHKIRSTSLDWLKMQIDDQHLYNRYSISGVVQDRNQSAANYALAAMIFANQNNQDYYKKAINLALKSQVKDKNSKIYGAIGDLKTNDAYSFNNLLTLIAPEY</sequence>
<gene>
    <name evidence="1" type="ORF">IV81_GL001802</name>
</gene>
<dbReference type="PATRIC" id="fig|331679.3.peg.1838"/>
<dbReference type="InterPro" id="IPR012341">
    <property type="entry name" value="6hp_glycosidase-like_sf"/>
</dbReference>
<dbReference type="EMBL" id="JQBX01000009">
    <property type="protein sequence ID" value="KRN93944.1"/>
    <property type="molecule type" value="Genomic_DNA"/>
</dbReference>
<dbReference type="AlphaFoldDB" id="A0A0R2KWN8"/>
<dbReference type="Gene3D" id="1.50.10.10">
    <property type="match status" value="1"/>
</dbReference>
<reference evidence="1 2" key="1">
    <citation type="journal article" date="2015" name="Genome Announc.">
        <title>Expanding the biotechnology potential of lactobacilli through comparative genomics of 213 strains and associated genera.</title>
        <authorList>
            <person name="Sun Z."/>
            <person name="Harris H.M."/>
            <person name="McCann A."/>
            <person name="Guo C."/>
            <person name="Argimon S."/>
            <person name="Zhang W."/>
            <person name="Yang X."/>
            <person name="Jeffery I.B."/>
            <person name="Cooney J.C."/>
            <person name="Kagawa T.F."/>
            <person name="Liu W."/>
            <person name="Song Y."/>
            <person name="Salvetti E."/>
            <person name="Wrobel A."/>
            <person name="Rasinkangas P."/>
            <person name="Parkhill J."/>
            <person name="Rea M.C."/>
            <person name="O'Sullivan O."/>
            <person name="Ritari J."/>
            <person name="Douillard F.P."/>
            <person name="Paul Ross R."/>
            <person name="Yang R."/>
            <person name="Briner A.E."/>
            <person name="Felis G.E."/>
            <person name="de Vos W.M."/>
            <person name="Barrangou R."/>
            <person name="Klaenhammer T.R."/>
            <person name="Caufield P.W."/>
            <person name="Cui Y."/>
            <person name="Zhang H."/>
            <person name="O'Toole P.W."/>
        </authorList>
    </citation>
    <scope>NUCLEOTIDE SEQUENCE [LARGE SCALE GENOMIC DNA]</scope>
    <source>
        <strain evidence="1 2">DSM 18001</strain>
    </source>
</reference>
<dbReference type="GO" id="GO:0005975">
    <property type="term" value="P:carbohydrate metabolic process"/>
    <property type="evidence" value="ECO:0007669"/>
    <property type="project" value="InterPro"/>
</dbReference>
<evidence type="ECO:0000313" key="2">
    <source>
        <dbReference type="Proteomes" id="UP000051859"/>
    </source>
</evidence>
<accession>A0A0R2KWN8</accession>
<organism evidence="1 2">
    <name type="scientific">Pediococcus stilesii</name>
    <dbReference type="NCBI Taxonomy" id="331679"/>
    <lineage>
        <taxon>Bacteria</taxon>
        <taxon>Bacillati</taxon>
        <taxon>Bacillota</taxon>
        <taxon>Bacilli</taxon>
        <taxon>Lactobacillales</taxon>
        <taxon>Lactobacillaceae</taxon>
        <taxon>Pediococcus</taxon>
    </lineage>
</organism>
<protein>
    <recommendedName>
        <fullName evidence="3">Glycosyl hydrolase family 8</fullName>
    </recommendedName>
</protein>
<dbReference type="Proteomes" id="UP000051859">
    <property type="component" value="Unassembled WGS sequence"/>
</dbReference>
<dbReference type="InterPro" id="IPR008928">
    <property type="entry name" value="6-hairpin_glycosidase_sf"/>
</dbReference>
<evidence type="ECO:0008006" key="3">
    <source>
        <dbReference type="Google" id="ProtNLM"/>
    </source>
</evidence>